<dbReference type="PANTHER" id="PTHR43300">
    <property type="entry name" value="ACETYLTRANSFERASE"/>
    <property type="match status" value="1"/>
</dbReference>
<evidence type="ECO:0000256" key="1">
    <source>
        <dbReference type="ARBA" id="ARBA00007274"/>
    </source>
</evidence>
<evidence type="ECO:0000256" key="4">
    <source>
        <dbReference type="ARBA" id="ARBA00023315"/>
    </source>
</evidence>
<evidence type="ECO:0000256" key="2">
    <source>
        <dbReference type="ARBA" id="ARBA00022679"/>
    </source>
</evidence>
<dbReference type="Proteomes" id="UP000321954">
    <property type="component" value="Chromosome"/>
</dbReference>
<feature type="binding site" evidence="6">
    <location>
        <begin position="7"/>
        <end position="9"/>
    </location>
    <ligand>
        <name>substrate</name>
    </ligand>
</feature>
<dbReference type="EMBL" id="CP042476">
    <property type="protein sequence ID" value="QED36540.1"/>
    <property type="molecule type" value="Genomic_DNA"/>
</dbReference>
<keyword evidence="2 8" id="KW-0808">Transferase</keyword>
<dbReference type="InterPro" id="IPR001451">
    <property type="entry name" value="Hexapep"/>
</dbReference>
<dbReference type="Gene3D" id="2.160.10.10">
    <property type="entry name" value="Hexapeptide repeat proteins"/>
    <property type="match status" value="1"/>
</dbReference>
<dbReference type="SUPFAM" id="SSF51161">
    <property type="entry name" value="Trimeric LpxA-like enzymes"/>
    <property type="match status" value="1"/>
</dbReference>
<dbReference type="Gene3D" id="3.40.50.20">
    <property type="match status" value="1"/>
</dbReference>
<evidence type="ECO:0000259" key="7">
    <source>
        <dbReference type="Pfam" id="PF17836"/>
    </source>
</evidence>
<name>A0A5B8YF43_9FLAO</name>
<accession>A0A5B8YF43</accession>
<evidence type="ECO:0000256" key="3">
    <source>
        <dbReference type="ARBA" id="ARBA00022737"/>
    </source>
</evidence>
<dbReference type="InterPro" id="IPR018357">
    <property type="entry name" value="Hexapep_transf_CS"/>
</dbReference>
<dbReference type="PANTHER" id="PTHR43300:SF7">
    <property type="entry name" value="UDP-N-ACETYLBACILLOSAMINE N-ACETYLTRANSFERASE"/>
    <property type="match status" value="1"/>
</dbReference>
<feature type="active site" description="Proton acceptor" evidence="5">
    <location>
        <position position="125"/>
    </location>
</feature>
<feature type="site" description="Increases basicity of active site His" evidence="5">
    <location>
        <position position="126"/>
    </location>
</feature>
<dbReference type="KEGG" id="anp:FK178_01885"/>
<dbReference type="Pfam" id="PF17836">
    <property type="entry name" value="PglD_N"/>
    <property type="match status" value="1"/>
</dbReference>
<evidence type="ECO:0000256" key="6">
    <source>
        <dbReference type="PIRSR" id="PIRSR620019-2"/>
    </source>
</evidence>
<dbReference type="InterPro" id="IPR011004">
    <property type="entry name" value="Trimer_LpxA-like_sf"/>
</dbReference>
<dbReference type="GO" id="GO:0016746">
    <property type="term" value="F:acyltransferase activity"/>
    <property type="evidence" value="ECO:0007669"/>
    <property type="project" value="UniProtKB-KW"/>
</dbReference>
<dbReference type="NCBIfam" id="TIGR03570">
    <property type="entry name" value="NeuD_NnaD"/>
    <property type="match status" value="1"/>
</dbReference>
<gene>
    <name evidence="8" type="ORF">FK178_01885</name>
</gene>
<dbReference type="RefSeq" id="WP_146830449.1">
    <property type="nucleotide sequence ID" value="NZ_CP042476.1"/>
</dbReference>
<comment type="similarity">
    <text evidence="1">Belongs to the transferase hexapeptide repeat family.</text>
</comment>
<dbReference type="OrthoDB" id="9794407at2"/>
<keyword evidence="3" id="KW-0677">Repeat</keyword>
<dbReference type="InterPro" id="IPR020019">
    <property type="entry name" value="AcTrfase_PglD-like"/>
</dbReference>
<organism evidence="8 9">
    <name type="scientific">Antarcticibacterium arcticum</name>
    <dbReference type="NCBI Taxonomy" id="2585771"/>
    <lineage>
        <taxon>Bacteria</taxon>
        <taxon>Pseudomonadati</taxon>
        <taxon>Bacteroidota</taxon>
        <taxon>Flavobacteriia</taxon>
        <taxon>Flavobacteriales</taxon>
        <taxon>Flavobacteriaceae</taxon>
        <taxon>Antarcticibacterium</taxon>
    </lineage>
</organism>
<dbReference type="PROSITE" id="PS00101">
    <property type="entry name" value="HEXAPEP_TRANSFERASES"/>
    <property type="match status" value="1"/>
</dbReference>
<dbReference type="Pfam" id="PF00132">
    <property type="entry name" value="Hexapep"/>
    <property type="match status" value="1"/>
</dbReference>
<dbReference type="InterPro" id="IPR050179">
    <property type="entry name" value="Trans_hexapeptide_repeat"/>
</dbReference>
<feature type="binding site" evidence="6">
    <location>
        <position position="60"/>
    </location>
    <ligand>
        <name>substrate</name>
    </ligand>
</feature>
<feature type="binding site" evidence="6">
    <location>
        <begin position="29"/>
        <end position="30"/>
    </location>
    <ligand>
        <name>substrate</name>
    </ligand>
</feature>
<sequence length="205" mass="21657">MNIYGASGHAKVIMDIAKSQNIPVSVIIDDNPQIKFVLDYPVEHIVSPEALKDEFIMAIGDNEIRKKVVEGFKGKFHAAVIHISAAVSSSVQLGKGTVVMPNASVNSESKIGMHCIINTGATVEHDCVLGNFVHISPNAALAGGVEVEEGTQIGIGAVVIPGIKIGKWSTIGAGAVIIDDIPDYVVVVGNPGRIIKKRVLNYAKK</sequence>
<feature type="binding site" evidence="6">
    <location>
        <position position="155"/>
    </location>
    <ligand>
        <name>acetyl-CoA</name>
        <dbReference type="ChEBI" id="CHEBI:57288"/>
    </ligand>
</feature>
<dbReference type="AlphaFoldDB" id="A0A5B8YF43"/>
<reference evidence="8 9" key="1">
    <citation type="submission" date="2019-08" db="EMBL/GenBank/DDBJ databases">
        <title>Antarcticibacterium arcticum sp. nov., a bacterium isolated from marine sediment of the Canadian Beaufort Sea.</title>
        <authorList>
            <person name="Lee Y.M."/>
            <person name="Baek K."/>
            <person name="Lee D.-H."/>
            <person name="Shin S.C."/>
            <person name="Jin Y.K."/>
            <person name="Park Y."/>
        </authorList>
    </citation>
    <scope>NUCLEOTIDE SEQUENCE [LARGE SCALE GENOMIC DNA]</scope>
    <source>
        <strain evidence="8 9">PAMC 28998</strain>
    </source>
</reference>
<evidence type="ECO:0000256" key="5">
    <source>
        <dbReference type="PIRSR" id="PIRSR620019-1"/>
    </source>
</evidence>
<dbReference type="CDD" id="cd03360">
    <property type="entry name" value="LbH_AT_putative"/>
    <property type="match status" value="1"/>
</dbReference>
<keyword evidence="9" id="KW-1185">Reference proteome</keyword>
<feature type="domain" description="PglD N-terminal" evidence="7">
    <location>
        <begin position="3"/>
        <end position="70"/>
    </location>
</feature>
<evidence type="ECO:0000313" key="8">
    <source>
        <dbReference type="EMBL" id="QED36540.1"/>
    </source>
</evidence>
<proteinExistence type="inferred from homology"/>
<keyword evidence="4" id="KW-0012">Acyltransferase</keyword>
<feature type="binding site" evidence="6">
    <location>
        <position position="134"/>
    </location>
    <ligand>
        <name>acetyl-CoA</name>
        <dbReference type="ChEBI" id="CHEBI:57288"/>
    </ligand>
</feature>
<evidence type="ECO:0000313" key="9">
    <source>
        <dbReference type="Proteomes" id="UP000321954"/>
    </source>
</evidence>
<protein>
    <submittedName>
        <fullName evidence="8">Acetyltransferase</fullName>
    </submittedName>
</protein>
<dbReference type="InterPro" id="IPR041561">
    <property type="entry name" value="PglD_N"/>
</dbReference>